<dbReference type="AlphaFoldDB" id="A0ABD0BH70"/>
<feature type="region of interest" description="Disordered" evidence="1">
    <location>
        <begin position="164"/>
        <end position="199"/>
    </location>
</feature>
<accession>A0ABD0BH70</accession>
<dbReference type="EMBL" id="BQFK01000001">
    <property type="protein sequence ID" value="GJJ42120.1"/>
    <property type="molecule type" value="Genomic_DNA"/>
</dbReference>
<feature type="compositionally biased region" description="Low complexity" evidence="1">
    <location>
        <begin position="231"/>
        <end position="248"/>
    </location>
</feature>
<feature type="domain" description="Trimeric autotransporter adhesin YadA-like head" evidence="2">
    <location>
        <begin position="374"/>
        <end position="398"/>
    </location>
</feature>
<proteinExistence type="predicted"/>
<dbReference type="Proteomes" id="UP001205910">
    <property type="component" value="Unassembled WGS sequence"/>
</dbReference>
<dbReference type="RefSeq" id="WP_014835768.1">
    <property type="nucleotide sequence ID" value="NZ_AP019662.1"/>
</dbReference>
<feature type="compositionally biased region" description="Low complexity" evidence="1">
    <location>
        <begin position="180"/>
        <end position="199"/>
    </location>
</feature>
<dbReference type="InterPro" id="IPR011049">
    <property type="entry name" value="Serralysin-like_metalloprot_C"/>
</dbReference>
<feature type="region of interest" description="Disordered" evidence="1">
    <location>
        <begin position="226"/>
        <end position="250"/>
    </location>
</feature>
<evidence type="ECO:0000259" key="2">
    <source>
        <dbReference type="Pfam" id="PF05658"/>
    </source>
</evidence>
<dbReference type="Pfam" id="PF05658">
    <property type="entry name" value="YadA_head"/>
    <property type="match status" value="3"/>
</dbReference>
<dbReference type="CDD" id="cd12820">
    <property type="entry name" value="LbR_YadA-like"/>
    <property type="match status" value="1"/>
</dbReference>
<comment type="caution">
    <text evidence="3">The sequence shown here is derived from an EMBL/GenBank/DDBJ whole genome shotgun (WGS) entry which is preliminary data.</text>
</comment>
<sequence length="474" mass="48137">MRAKEITGKLETITDEPSTVRAVYLRPPSTRVSTTGLIVDELVRIPVDDNGNFVKKIAYGAGILVLVGEGGLHREAIPILVHEGTETIRQAVEDAKDFTPELKDRLAEIAAATTIAAAQIAEDRKLAEDSATRAENAAATAAASATEAVARNLQEIADRVDAASKKTKEDANTATSAVTAAQDAQRQASSAAESAESSAKAAQEAARAVKDLPSTAEWVGDRLVVGGVQSPPLTGPAGAPGPEGKPGTVSFDELTEEQRAQLMPKNPNLIVDDATARTKKEYRNYGTRKGLVDVPDHPPAVDSQPGKGAVAIASGAEVDGIGAVAIGYKAKSTGDQAVTVGENASAAGHASVAVGGASVAAEQAVSVGERARAGELSTAIGPGTGAQGNSCVAVGAYAGAQGDRSLAVGHTAFASGTRATAIGEGVSAEGDDLIVIGTGKDTVKISGSLEAKVITSLLAEIEELKARVMKLESA</sequence>
<gene>
    <name evidence="3" type="ORF">CULCOIPH005_03090</name>
</gene>
<protein>
    <recommendedName>
        <fullName evidence="2">Trimeric autotransporter adhesin YadA-like head domain-containing protein</fullName>
    </recommendedName>
</protein>
<feature type="domain" description="Trimeric autotransporter adhesin YadA-like head" evidence="2">
    <location>
        <begin position="400"/>
        <end position="423"/>
    </location>
</feature>
<evidence type="ECO:0000313" key="4">
    <source>
        <dbReference type="Proteomes" id="UP001205910"/>
    </source>
</evidence>
<organism evidence="3 4">
    <name type="scientific">Corynebacterium ulcerans</name>
    <dbReference type="NCBI Taxonomy" id="65058"/>
    <lineage>
        <taxon>Bacteria</taxon>
        <taxon>Bacillati</taxon>
        <taxon>Actinomycetota</taxon>
        <taxon>Actinomycetes</taxon>
        <taxon>Mycobacteriales</taxon>
        <taxon>Corynebacteriaceae</taxon>
        <taxon>Corynebacterium</taxon>
    </lineage>
</organism>
<evidence type="ECO:0000313" key="3">
    <source>
        <dbReference type="EMBL" id="GJJ42120.1"/>
    </source>
</evidence>
<name>A0ABD0BH70_CORUL</name>
<evidence type="ECO:0000256" key="1">
    <source>
        <dbReference type="SAM" id="MobiDB-lite"/>
    </source>
</evidence>
<dbReference type="SUPFAM" id="SSF101967">
    <property type="entry name" value="Adhesin YadA, collagen-binding domain"/>
    <property type="match status" value="1"/>
</dbReference>
<feature type="domain" description="Trimeric autotransporter adhesin YadA-like head" evidence="2">
    <location>
        <begin position="320"/>
        <end position="338"/>
    </location>
</feature>
<reference evidence="3 4" key="1">
    <citation type="submission" date="2021-11" db="EMBL/GenBank/DDBJ databases">
        <title>Whole genome sequences of diphtheriae toxin producing Corynebacterium ulcerans isolates from cats in Osaka, Japan.</title>
        <authorList>
            <person name="Umeda K."/>
            <person name="Hirai Y."/>
        </authorList>
    </citation>
    <scope>NUCLEOTIDE SEQUENCE [LARGE SCALE GENOMIC DNA]</scope>
    <source>
        <strain evidence="3 4">12109B-1</strain>
    </source>
</reference>
<dbReference type="InterPro" id="IPR008640">
    <property type="entry name" value="Adhesin_Head_dom"/>
</dbReference>
<dbReference type="Gene3D" id="2.150.10.10">
    <property type="entry name" value="Serralysin-like metalloprotease, C-terminal"/>
    <property type="match status" value="2"/>
</dbReference>